<comment type="similarity">
    <text evidence="1">Belongs to the JARID1 histone demethylase family.</text>
</comment>
<dbReference type="SMART" id="SM00558">
    <property type="entry name" value="JmjC"/>
    <property type="match status" value="1"/>
</dbReference>
<dbReference type="PROSITE" id="PS51184">
    <property type="entry name" value="JMJC"/>
    <property type="match status" value="1"/>
</dbReference>
<dbReference type="GO" id="GO:0008168">
    <property type="term" value="F:methyltransferase activity"/>
    <property type="evidence" value="ECO:0007669"/>
    <property type="project" value="UniProtKB-KW"/>
</dbReference>
<evidence type="ECO:0000313" key="4">
    <source>
        <dbReference type="Proteomes" id="UP000030645"/>
    </source>
</evidence>
<dbReference type="STRING" id="981085.W9QCK2"/>
<dbReference type="Gene3D" id="2.60.120.650">
    <property type="entry name" value="Cupin"/>
    <property type="match status" value="1"/>
</dbReference>
<protein>
    <submittedName>
        <fullName evidence="3">Lysine-specific demethylase 8</fullName>
    </submittedName>
</protein>
<dbReference type="InterPro" id="IPR003347">
    <property type="entry name" value="JmjC_dom"/>
</dbReference>
<dbReference type="Proteomes" id="UP000030645">
    <property type="component" value="Unassembled WGS sequence"/>
</dbReference>
<reference evidence="4" key="1">
    <citation type="submission" date="2013-01" db="EMBL/GenBank/DDBJ databases">
        <title>Draft Genome Sequence of a Mulberry Tree, Morus notabilis C.K. Schneid.</title>
        <authorList>
            <person name="He N."/>
            <person name="Zhao S."/>
        </authorList>
    </citation>
    <scope>NUCLEOTIDE SEQUENCE</scope>
</reference>
<evidence type="ECO:0000313" key="3">
    <source>
        <dbReference type="EMBL" id="EXB26544.1"/>
    </source>
</evidence>
<dbReference type="EMBL" id="KE343371">
    <property type="protein sequence ID" value="EXB26544.1"/>
    <property type="molecule type" value="Genomic_DNA"/>
</dbReference>
<keyword evidence="4" id="KW-1185">Reference proteome</keyword>
<proteinExistence type="inferred from homology"/>
<dbReference type="AlphaFoldDB" id="W9QCK2"/>
<keyword evidence="3" id="KW-0489">Methyltransferase</keyword>
<name>W9QCK2_9ROSA</name>
<dbReference type="GO" id="GO:0032259">
    <property type="term" value="P:methylation"/>
    <property type="evidence" value="ECO:0007669"/>
    <property type="project" value="UniProtKB-KW"/>
</dbReference>
<organism evidence="3 4">
    <name type="scientific">Morus notabilis</name>
    <dbReference type="NCBI Taxonomy" id="981085"/>
    <lineage>
        <taxon>Eukaryota</taxon>
        <taxon>Viridiplantae</taxon>
        <taxon>Streptophyta</taxon>
        <taxon>Embryophyta</taxon>
        <taxon>Tracheophyta</taxon>
        <taxon>Spermatophyta</taxon>
        <taxon>Magnoliopsida</taxon>
        <taxon>eudicotyledons</taxon>
        <taxon>Gunneridae</taxon>
        <taxon>Pentapetalae</taxon>
        <taxon>rosids</taxon>
        <taxon>fabids</taxon>
        <taxon>Rosales</taxon>
        <taxon>Moraceae</taxon>
        <taxon>Moreae</taxon>
        <taxon>Morus</taxon>
    </lineage>
</organism>
<dbReference type="InterPro" id="IPR041667">
    <property type="entry name" value="Cupin_8"/>
</dbReference>
<dbReference type="PANTHER" id="PTHR12461:SF102">
    <property type="entry name" value="LYSINE-SPECIFIC DEMETHYLASE JMJ31"/>
    <property type="match status" value="1"/>
</dbReference>
<accession>W9QCK2</accession>
<dbReference type="SUPFAM" id="SSF51197">
    <property type="entry name" value="Clavaminate synthase-like"/>
    <property type="match status" value="1"/>
</dbReference>
<dbReference type="PANTHER" id="PTHR12461">
    <property type="entry name" value="HYPOXIA-INDUCIBLE FACTOR 1 ALPHA INHIBITOR-RELATED"/>
    <property type="match status" value="1"/>
</dbReference>
<evidence type="ECO:0000256" key="1">
    <source>
        <dbReference type="ARBA" id="ARBA00006801"/>
    </source>
</evidence>
<sequence>MESSPRIIVLEELPSAAEFASRIESTNLPAVFKGCVKNWKALSKWNPANGGLDYFQERVGSCVVEAMLSKSAPVFYGDLRSHERVPLPFSAFIGFCKQRMRNKDDGPGVSSELEDSTNGCLPYDDAPQQIYLAQVPIMRIEGEDKVQLEALREDICTPLLLEEKVLASVNLWMNCAQARSSTHYDPHHNLLCLVAGCKQVVLWPPSTSPMLYPMPIHGEASNHSALSLENPDFSVYPRAKCLMDYSQKVILCAGDALFIPEGWFHQVDSDDLTIAVNFWWQSSVMSNMSEHMDAYYLRRNEVLHKASSTEKQNMMRQTHELLGNGEAAGSTIELDHACVEKDVKEKEPGQKAMLHQLEPLAIQALHVLVSLVHDRISIADRGELMHSASRTVSDASVEVEHKKTMTTNSFSLEDDPVAKILSALEPCALQNVFLAMAHNFPRTLEGLILHLLSPVAAEVLTRKFDELDRLITEDERNKFYQVFYGVFDDQFAAMDAILNGKESFALQAFKNVLEKYLGVNSVGSIPGIR</sequence>
<keyword evidence="3" id="KW-0808">Transferase</keyword>
<dbReference type="eggNOG" id="ENOG502QT8Y">
    <property type="taxonomic scope" value="Eukaryota"/>
</dbReference>
<evidence type="ECO:0000259" key="2">
    <source>
        <dbReference type="PROSITE" id="PS51184"/>
    </source>
</evidence>
<gene>
    <name evidence="3" type="ORF">L484_012532</name>
</gene>
<dbReference type="FunFam" id="2.60.120.650:FF:000053">
    <property type="entry name" value="2-oxoglutarate (2OG) and Fe(II)-dependent oxygenase superfamily protein"/>
    <property type="match status" value="1"/>
</dbReference>
<feature type="domain" description="JmjC" evidence="2">
    <location>
        <begin position="124"/>
        <end position="295"/>
    </location>
</feature>
<dbReference type="Pfam" id="PF13621">
    <property type="entry name" value="Cupin_8"/>
    <property type="match status" value="1"/>
</dbReference>